<name>A0ABS4G051_9CLOT</name>
<dbReference type="EMBL" id="JAGGKC010000002">
    <property type="protein sequence ID" value="MBP1917921.1"/>
    <property type="molecule type" value="Genomic_DNA"/>
</dbReference>
<proteinExistence type="predicted"/>
<dbReference type="Proteomes" id="UP001519271">
    <property type="component" value="Unassembled WGS sequence"/>
</dbReference>
<reference evidence="1 2" key="1">
    <citation type="submission" date="2021-03" db="EMBL/GenBank/DDBJ databases">
        <title>Genomic Encyclopedia of Type Strains, Phase IV (KMG-IV): sequencing the most valuable type-strain genomes for metagenomic binning, comparative biology and taxonomic classification.</title>
        <authorList>
            <person name="Goeker M."/>
        </authorList>
    </citation>
    <scope>NUCLEOTIDE SEQUENCE [LARGE SCALE GENOMIC DNA]</scope>
    <source>
        <strain evidence="1 2">DSM 6139</strain>
    </source>
</reference>
<sequence length="199" mass="23859">MRSVEEIKYLFENHAGMMRTSELLEERVYYKELQSLIEVGVIEKVRYGYYQLTDNENFSEVTTIVRLFPDAIFCMETALYYYRYSDRTPKAWNLAVSKDSGKSRFKIEYPPVKPYYIEPSLLEIGLTNFEIDGNLVRIYDKERTICDCLRYYGKMDREIFNNAIRRYVYDPKKDISRLMEYAKKMRVVQKVNNIIGVWI</sequence>
<gene>
    <name evidence="1" type="ORF">J2Z34_000392</name>
</gene>
<comment type="caution">
    <text evidence="1">The sequence shown here is derived from an EMBL/GenBank/DDBJ whole genome shotgun (WGS) entry which is preliminary data.</text>
</comment>
<accession>A0ABS4G051</accession>
<organism evidence="1 2">
    <name type="scientific">Youngiibacter multivorans</name>
    <dbReference type="NCBI Taxonomy" id="937251"/>
    <lineage>
        <taxon>Bacteria</taxon>
        <taxon>Bacillati</taxon>
        <taxon>Bacillota</taxon>
        <taxon>Clostridia</taxon>
        <taxon>Eubacteriales</taxon>
        <taxon>Clostridiaceae</taxon>
        <taxon>Youngiibacter</taxon>
    </lineage>
</organism>
<protein>
    <submittedName>
        <fullName evidence="1">Transcriptional regulator of viral defense system</fullName>
    </submittedName>
</protein>
<evidence type="ECO:0000313" key="2">
    <source>
        <dbReference type="Proteomes" id="UP001519271"/>
    </source>
</evidence>
<dbReference type="RefSeq" id="WP_209458169.1">
    <property type="nucleotide sequence ID" value="NZ_JAGGKC010000002.1"/>
</dbReference>
<evidence type="ECO:0000313" key="1">
    <source>
        <dbReference type="EMBL" id="MBP1917921.1"/>
    </source>
</evidence>
<keyword evidence="2" id="KW-1185">Reference proteome</keyword>